<keyword evidence="4 7" id="KW-1133">Transmembrane helix</keyword>
<dbReference type="SUPFAM" id="SSF58038">
    <property type="entry name" value="SNARE fusion complex"/>
    <property type="match status" value="1"/>
</dbReference>
<gene>
    <name evidence="9" type="ORF">M0811_09966</name>
</gene>
<feature type="region of interest" description="Disordered" evidence="6">
    <location>
        <begin position="14"/>
        <end position="33"/>
    </location>
</feature>
<feature type="domain" description="T-SNARE coiled-coil homology" evidence="8">
    <location>
        <begin position="35"/>
        <end position="97"/>
    </location>
</feature>
<dbReference type="Proteomes" id="UP001149090">
    <property type="component" value="Unassembled WGS sequence"/>
</dbReference>
<protein>
    <submittedName>
        <fullName evidence="9">Golgi snare bet1-related</fullName>
    </submittedName>
</protein>
<dbReference type="GO" id="GO:0005737">
    <property type="term" value="C:cytoplasm"/>
    <property type="evidence" value="ECO:0007669"/>
    <property type="project" value="UniProtKB-ARBA"/>
</dbReference>
<keyword evidence="10" id="KW-1185">Reference proteome</keyword>
<comment type="caution">
    <text evidence="9">The sequence shown here is derived from an EMBL/GenBank/DDBJ whole genome shotgun (WGS) entry which is preliminary data.</text>
</comment>
<proteinExistence type="predicted"/>
<keyword evidence="5 7" id="KW-0472">Membrane</keyword>
<comment type="subcellular location">
    <subcellularLocation>
        <location evidence="1">Membrane</location>
        <topology evidence="1">Single-pass membrane protein</topology>
    </subcellularLocation>
</comment>
<dbReference type="GO" id="GO:0016020">
    <property type="term" value="C:membrane"/>
    <property type="evidence" value="ECO:0007669"/>
    <property type="project" value="UniProtKB-SubCell"/>
</dbReference>
<feature type="transmembrane region" description="Helical" evidence="7">
    <location>
        <begin position="106"/>
        <end position="124"/>
    </location>
</feature>
<evidence type="ECO:0000256" key="2">
    <source>
        <dbReference type="ARBA" id="ARBA00022448"/>
    </source>
</evidence>
<dbReference type="OMA" id="GHRNYMC"/>
<sequence length="129" mass="15526">MDFDQELNERRELFARSTKKSNTNKKTDLKEEDYHLQEQRNDEKIKYLNQKVNTLKDVSLEIERELKDHNALLNDFQNGVEDSRNFVSVAIGKMEYLIATASGRHMCYLICFVFVILWLIYFIWKTKRR</sequence>
<evidence type="ECO:0000256" key="5">
    <source>
        <dbReference type="ARBA" id="ARBA00023136"/>
    </source>
</evidence>
<keyword evidence="2" id="KW-0813">Transport</keyword>
<evidence type="ECO:0000256" key="3">
    <source>
        <dbReference type="ARBA" id="ARBA00022692"/>
    </source>
</evidence>
<evidence type="ECO:0000256" key="7">
    <source>
        <dbReference type="SAM" id="Phobius"/>
    </source>
</evidence>
<dbReference type="GO" id="GO:0012505">
    <property type="term" value="C:endomembrane system"/>
    <property type="evidence" value="ECO:0007669"/>
    <property type="project" value="UniProtKB-ARBA"/>
</dbReference>
<name>A0A9Q0LFL3_ANAIG</name>
<evidence type="ECO:0000256" key="4">
    <source>
        <dbReference type="ARBA" id="ARBA00022989"/>
    </source>
</evidence>
<dbReference type="OrthoDB" id="261831at2759"/>
<keyword evidence="3 7" id="KW-0812">Transmembrane</keyword>
<dbReference type="InterPro" id="IPR000727">
    <property type="entry name" value="T_SNARE_dom"/>
</dbReference>
<evidence type="ECO:0000256" key="6">
    <source>
        <dbReference type="SAM" id="MobiDB-lite"/>
    </source>
</evidence>
<evidence type="ECO:0000313" key="9">
    <source>
        <dbReference type="EMBL" id="KAJ5071806.1"/>
    </source>
</evidence>
<dbReference type="PROSITE" id="PS50192">
    <property type="entry name" value="T_SNARE"/>
    <property type="match status" value="1"/>
</dbReference>
<evidence type="ECO:0000259" key="8">
    <source>
        <dbReference type="PROSITE" id="PS50192"/>
    </source>
</evidence>
<evidence type="ECO:0000256" key="1">
    <source>
        <dbReference type="ARBA" id="ARBA00004167"/>
    </source>
</evidence>
<evidence type="ECO:0000313" key="10">
    <source>
        <dbReference type="Proteomes" id="UP001149090"/>
    </source>
</evidence>
<dbReference type="EMBL" id="JAPDFW010000085">
    <property type="protein sequence ID" value="KAJ5071806.1"/>
    <property type="molecule type" value="Genomic_DNA"/>
</dbReference>
<accession>A0A9Q0LFL3</accession>
<dbReference type="PANTHER" id="PTHR12791">
    <property type="entry name" value="GOLGI SNARE BET1-RELATED"/>
    <property type="match status" value="1"/>
</dbReference>
<dbReference type="AlphaFoldDB" id="A0A9Q0LFL3"/>
<reference evidence="9" key="1">
    <citation type="submission" date="2022-10" db="EMBL/GenBank/DDBJ databases">
        <title>Novel sulphate-reducing endosymbionts in the free-living metamonad Anaeramoeba.</title>
        <authorList>
            <person name="Jerlstrom-Hultqvist J."/>
            <person name="Cepicka I."/>
            <person name="Gallot-Lavallee L."/>
            <person name="Salas-Leiva D."/>
            <person name="Curtis B.A."/>
            <person name="Zahonova K."/>
            <person name="Pipaliya S."/>
            <person name="Dacks J."/>
            <person name="Roger A.J."/>
        </authorList>
    </citation>
    <scope>NUCLEOTIDE SEQUENCE</scope>
    <source>
        <strain evidence="9">BMAN</strain>
    </source>
</reference>
<dbReference type="SMART" id="SM00397">
    <property type="entry name" value="t_SNARE"/>
    <property type="match status" value="1"/>
</dbReference>
<organism evidence="9 10">
    <name type="scientific">Anaeramoeba ignava</name>
    <name type="common">Anaerobic marine amoeba</name>
    <dbReference type="NCBI Taxonomy" id="1746090"/>
    <lineage>
        <taxon>Eukaryota</taxon>
        <taxon>Metamonada</taxon>
        <taxon>Anaeramoebidae</taxon>
        <taxon>Anaeramoeba</taxon>
    </lineage>
</organism>
<dbReference type="Gene3D" id="1.20.5.110">
    <property type="match status" value="1"/>
</dbReference>